<feature type="transmembrane region" description="Helical" evidence="1">
    <location>
        <begin position="34"/>
        <end position="54"/>
    </location>
</feature>
<proteinExistence type="predicted"/>
<organism evidence="2 3">
    <name type="scientific">Litoribacillus peritrichatus</name>
    <dbReference type="NCBI Taxonomy" id="718191"/>
    <lineage>
        <taxon>Bacteria</taxon>
        <taxon>Pseudomonadati</taxon>
        <taxon>Pseudomonadota</taxon>
        <taxon>Gammaproteobacteria</taxon>
        <taxon>Oceanospirillales</taxon>
        <taxon>Oceanospirillaceae</taxon>
        <taxon>Litoribacillus</taxon>
    </lineage>
</organism>
<accession>A0ABP7MZ71</accession>
<gene>
    <name evidence="2" type="ORF">GCM10022277_31320</name>
</gene>
<comment type="caution">
    <text evidence="2">The sequence shown here is derived from an EMBL/GenBank/DDBJ whole genome shotgun (WGS) entry which is preliminary data.</text>
</comment>
<evidence type="ECO:0000313" key="3">
    <source>
        <dbReference type="Proteomes" id="UP001501565"/>
    </source>
</evidence>
<evidence type="ECO:0000256" key="1">
    <source>
        <dbReference type="SAM" id="Phobius"/>
    </source>
</evidence>
<keyword evidence="3" id="KW-1185">Reference proteome</keyword>
<sequence length="64" mass="7559">MSITTFCYSNEQQIHRLRRKTFETTSFTSHKIDIAYVIVSNLGIYFILIVITILKNDRYKMPAN</sequence>
<keyword evidence="1" id="KW-1133">Transmembrane helix</keyword>
<dbReference type="Proteomes" id="UP001501565">
    <property type="component" value="Unassembled WGS sequence"/>
</dbReference>
<protein>
    <submittedName>
        <fullName evidence="2">Uncharacterized protein</fullName>
    </submittedName>
</protein>
<name>A0ABP7MZ71_9GAMM</name>
<keyword evidence="1" id="KW-0812">Transmembrane</keyword>
<dbReference type="EMBL" id="BAABBN010000007">
    <property type="protein sequence ID" value="GAA3932172.1"/>
    <property type="molecule type" value="Genomic_DNA"/>
</dbReference>
<evidence type="ECO:0000313" key="2">
    <source>
        <dbReference type="EMBL" id="GAA3932172.1"/>
    </source>
</evidence>
<keyword evidence="1" id="KW-0472">Membrane</keyword>
<reference evidence="3" key="1">
    <citation type="journal article" date="2019" name="Int. J. Syst. Evol. Microbiol.">
        <title>The Global Catalogue of Microorganisms (GCM) 10K type strain sequencing project: providing services to taxonomists for standard genome sequencing and annotation.</title>
        <authorList>
            <consortium name="The Broad Institute Genomics Platform"/>
            <consortium name="The Broad Institute Genome Sequencing Center for Infectious Disease"/>
            <person name="Wu L."/>
            <person name="Ma J."/>
        </authorList>
    </citation>
    <scope>NUCLEOTIDE SEQUENCE [LARGE SCALE GENOMIC DNA]</scope>
    <source>
        <strain evidence="3">JCM 17551</strain>
    </source>
</reference>